<protein>
    <recommendedName>
        <fullName evidence="1">F5/8 type C domain-containing protein</fullName>
    </recommendedName>
</protein>
<dbReference type="InterPro" id="IPR000421">
    <property type="entry name" value="FA58C"/>
</dbReference>
<evidence type="ECO:0000259" key="1">
    <source>
        <dbReference type="PROSITE" id="PS50022"/>
    </source>
</evidence>
<dbReference type="SUPFAM" id="SSF51445">
    <property type="entry name" value="(Trans)glycosidases"/>
    <property type="match status" value="1"/>
</dbReference>
<name>A0A7X4YLX9_9BACL</name>
<dbReference type="RefSeq" id="WP_161695831.1">
    <property type="nucleotide sequence ID" value="NZ_JAAAMU010000003.1"/>
</dbReference>
<feature type="domain" description="F5/8 type C" evidence="1">
    <location>
        <begin position="763"/>
        <end position="913"/>
    </location>
</feature>
<dbReference type="InterPro" id="IPR008979">
    <property type="entry name" value="Galactose-bd-like_sf"/>
</dbReference>
<sequence length="913" mass="100168">MAKQGRGNTRMMLFAALILAALAGAFALRSALFPSRAVHFEADDGLLRIGNDKYEIAFSDENGGITYVQDEASGKRLTAGNRQGALWWGILQDESSVSSVRNAPFSYSWNAKRAALALHYGGQLQVDVTASFDRTNRIVLEAAVVNGTKETIQSFRFPYELKFAADDVVDGMLPMLPGAKLKPAFFTEGNAYAGQYPGVMFASYTALRTKNGNLALYDIGGKPTATTQLGFKNQTDDAGKSAFVHDYSIWTMPGGKWQSPAVVLEVGGDYPDSIGSYRTLNGIDAYRSVDDKLDAEKAHAAGLPLYKLDIAALGRETWTSLESTIVDKLPYSGIVHLVGFQTGGHDENYPDFVPPAEQWGSMDDFKAFIEHAKTKGSQVVPYTNFSWWGVHSPTLAGLPDGVALADIVVQQQNGEMLKEDYGEHSGYVMNLNHPFVTSRIAKEHERLLEAGVDGIFEDQWGIRNAPFAANSGAPNTDPWSAYFEGVRNYFDSLNTRMYTEDGTDVLADDSIGFMGTNYLWDLLGYRKNTASYTDYYPLAGMLLRDKVLLYQHDLAAETMTDNKDMLRWNVAMGYNLSGDLYTGVNNPWIDVIGVFQKYVLADYADARVRSYDAIDATTTRTDFGTHTVIANWDTEKPYSLDEQTTLSAGGFEASAESGTVRAGSYIRYNGFDLDPGEHLLAEVRGKRDIRIYQPLGADTTLRVKTMAGWKHAAAAAYTADGSKIADIPVAEQGDWLQADYIASILGKRTAYIAFASADQASAVKDVPFKKTKSSVNAALKHEADSSTDANAELTADLAVDGDPFTYWESLGNRFPQSITVDLGRSQKVGRVVLKLPPMDAWESRDQSILIEGSDDGEQFKAIIPKQTYTFDPAKENTVEIRLGGLSSRYVRLVIDGNTAWPAAQVSELEVYGE</sequence>
<dbReference type="OrthoDB" id="3884309at2"/>
<dbReference type="InterPro" id="IPR017853">
    <property type="entry name" value="GH"/>
</dbReference>
<comment type="caution">
    <text evidence="2">The sequence shown here is derived from an EMBL/GenBank/DDBJ whole genome shotgun (WGS) entry which is preliminary data.</text>
</comment>
<dbReference type="Gene3D" id="3.20.20.80">
    <property type="entry name" value="Glycosidases"/>
    <property type="match status" value="1"/>
</dbReference>
<accession>A0A7X4YLX9</accession>
<dbReference type="EMBL" id="JAAAMU010000003">
    <property type="protein sequence ID" value="NBC68725.1"/>
    <property type="molecule type" value="Genomic_DNA"/>
</dbReference>
<dbReference type="SUPFAM" id="SSF49785">
    <property type="entry name" value="Galactose-binding domain-like"/>
    <property type="match status" value="1"/>
</dbReference>
<gene>
    <name evidence="2" type="ORF">GT003_06980</name>
</gene>
<reference evidence="2 3" key="1">
    <citation type="submission" date="2020-01" db="EMBL/GenBank/DDBJ databases">
        <title>Paenibacillus soybeanensis sp. nov. isolated from the nodules of soybean (Glycine max(L.) Merr).</title>
        <authorList>
            <person name="Wang H."/>
        </authorList>
    </citation>
    <scope>NUCLEOTIDE SEQUENCE [LARGE SCALE GENOMIC DNA]</scope>
    <source>
        <strain evidence="2 3">DSM 23054</strain>
    </source>
</reference>
<dbReference type="Proteomes" id="UP000558113">
    <property type="component" value="Unassembled WGS sequence"/>
</dbReference>
<dbReference type="Pfam" id="PF19773">
    <property type="entry name" value="DUF6259"/>
    <property type="match status" value="1"/>
</dbReference>
<dbReference type="PROSITE" id="PS50022">
    <property type="entry name" value="FA58C_3"/>
    <property type="match status" value="1"/>
</dbReference>
<dbReference type="Pfam" id="PF00754">
    <property type="entry name" value="F5_F8_type_C"/>
    <property type="match status" value="1"/>
</dbReference>
<evidence type="ECO:0000313" key="2">
    <source>
        <dbReference type="EMBL" id="NBC68725.1"/>
    </source>
</evidence>
<keyword evidence="3" id="KW-1185">Reference proteome</keyword>
<proteinExistence type="predicted"/>
<organism evidence="2 3">
    <name type="scientific">Paenibacillus sacheonensis</name>
    <dbReference type="NCBI Taxonomy" id="742054"/>
    <lineage>
        <taxon>Bacteria</taxon>
        <taxon>Bacillati</taxon>
        <taxon>Bacillota</taxon>
        <taxon>Bacilli</taxon>
        <taxon>Bacillales</taxon>
        <taxon>Paenibacillaceae</taxon>
        <taxon>Paenibacillus</taxon>
    </lineage>
</organism>
<evidence type="ECO:0000313" key="3">
    <source>
        <dbReference type="Proteomes" id="UP000558113"/>
    </source>
</evidence>
<dbReference type="Gene3D" id="2.60.120.260">
    <property type="entry name" value="Galactose-binding domain-like"/>
    <property type="match status" value="1"/>
</dbReference>
<dbReference type="InterPro" id="IPR046226">
    <property type="entry name" value="DUF6259"/>
</dbReference>
<dbReference type="AlphaFoldDB" id="A0A7X4YLX9"/>